<keyword evidence="6 8" id="KW-0862">Zinc</keyword>
<gene>
    <name evidence="10" type="primary">guaD</name>
    <name evidence="10" type="ORF">F6I34_08805</name>
</gene>
<evidence type="ECO:0000256" key="8">
    <source>
        <dbReference type="RuleBase" id="RU366009"/>
    </source>
</evidence>
<comment type="caution">
    <text evidence="10">The sequence shown here is derived from an EMBL/GenBank/DDBJ whole genome shotgun (WGS) entry which is preliminary data.</text>
</comment>
<dbReference type="GO" id="GO:0008892">
    <property type="term" value="F:guanine deaminase activity"/>
    <property type="evidence" value="ECO:0007669"/>
    <property type="project" value="UniProtKB-UniRule"/>
</dbReference>
<dbReference type="SUPFAM" id="SSF51338">
    <property type="entry name" value="Composite domain of metallo-dependent hydrolases"/>
    <property type="match status" value="1"/>
</dbReference>
<dbReference type="EC" id="3.5.4.3" evidence="3 7"/>
<sequence length="455" mass="50427">MTQYFQGDLFHTPVYGQLDYVPQALIAVDDNGKIDQVYRQEDPAYSEMVKQAQESTDFVRLEAGQYFLPGLVDLHIHAPQWPQAGIALDEPLNVWLDECTFPLEAKYADLDFARAVYTDLVQQLLARGTTTGLYFASAHLESSYELAKICAQAGQRGLVGKVVMDDPEANPDFYRDASTDQALKDTETFIQEVRQLGKDYKQGVYPVVTPRFVPSCTDEALAGLGVLAQKYDAHVQSHCSEGQWEHDFVMERFQGKRDTEVLRDFGLLGPKSVMAHCNFLNEADGKIFQETGTGIGHCPYSNAYFANAVLPVKRLKAQGVNIGLGTDISGGFSPSLYENIRQAVVSSRILEDGVDTQVGPDERGVSDSRISLVEAFYLATKGGGESLDLPLGSIESGQACDLQLVDTKVTNNILPDFGVFNDPREIFERIIYLVTPENIRKVWVQGDLVVDKENI</sequence>
<dbReference type="InterPro" id="IPR014311">
    <property type="entry name" value="Guanine_deaminase"/>
</dbReference>
<comment type="function">
    <text evidence="8">Catalyzes the hydrolytic deamination of guanine, producing xanthine and ammonia.</text>
</comment>
<dbReference type="GO" id="GO:0008270">
    <property type="term" value="F:zinc ion binding"/>
    <property type="evidence" value="ECO:0007669"/>
    <property type="project" value="UniProtKB-UniRule"/>
</dbReference>
<dbReference type="GO" id="GO:0005829">
    <property type="term" value="C:cytosol"/>
    <property type="evidence" value="ECO:0007669"/>
    <property type="project" value="TreeGrafter"/>
</dbReference>
<comment type="pathway">
    <text evidence="1 8">Purine metabolism; guanine degradation; xanthine from guanine: step 1/1.</text>
</comment>
<keyword evidence="4 8" id="KW-0479">Metal-binding</keyword>
<evidence type="ECO:0000259" key="9">
    <source>
        <dbReference type="Pfam" id="PF01979"/>
    </source>
</evidence>
<proteinExistence type="inferred from homology"/>
<keyword evidence="11" id="KW-1185">Reference proteome</keyword>
<dbReference type="AlphaFoldDB" id="A0A5N1BDJ7"/>
<evidence type="ECO:0000256" key="4">
    <source>
        <dbReference type="ARBA" id="ARBA00022723"/>
    </source>
</evidence>
<evidence type="ECO:0000313" key="11">
    <source>
        <dbReference type="Proteomes" id="UP000326476"/>
    </source>
</evidence>
<evidence type="ECO:0000256" key="5">
    <source>
        <dbReference type="ARBA" id="ARBA00022801"/>
    </source>
</evidence>
<evidence type="ECO:0000256" key="6">
    <source>
        <dbReference type="ARBA" id="ARBA00022833"/>
    </source>
</evidence>
<dbReference type="Pfam" id="PF01979">
    <property type="entry name" value="Amidohydro_1"/>
    <property type="match status" value="1"/>
</dbReference>
<dbReference type="PANTHER" id="PTHR11271">
    <property type="entry name" value="GUANINE DEAMINASE"/>
    <property type="match status" value="1"/>
</dbReference>
<dbReference type="InterPro" id="IPR011059">
    <property type="entry name" value="Metal-dep_hydrolase_composite"/>
</dbReference>
<comment type="similarity">
    <text evidence="2 8">Belongs to the metallo-dependent hydrolases superfamily. ATZ/TRZ family.</text>
</comment>
<dbReference type="EMBL" id="VYVN01000029">
    <property type="protein sequence ID" value="KAA9238127.1"/>
    <property type="molecule type" value="Genomic_DNA"/>
</dbReference>
<comment type="cofactor">
    <cofactor evidence="8">
        <name>Zn(2+)</name>
        <dbReference type="ChEBI" id="CHEBI:29105"/>
    </cofactor>
    <text evidence="8">Binds 1 zinc ion per subunit.</text>
</comment>
<comment type="catalytic activity">
    <reaction evidence="8">
        <text>guanine + H2O + H(+) = xanthine + NH4(+)</text>
        <dbReference type="Rhea" id="RHEA:14665"/>
        <dbReference type="ChEBI" id="CHEBI:15377"/>
        <dbReference type="ChEBI" id="CHEBI:15378"/>
        <dbReference type="ChEBI" id="CHEBI:16235"/>
        <dbReference type="ChEBI" id="CHEBI:17712"/>
        <dbReference type="ChEBI" id="CHEBI:28938"/>
        <dbReference type="EC" id="3.5.4.3"/>
    </reaction>
</comment>
<dbReference type="GO" id="GO:0006147">
    <property type="term" value="P:guanine catabolic process"/>
    <property type="evidence" value="ECO:0007669"/>
    <property type="project" value="UniProtKB-UniRule"/>
</dbReference>
<accession>A0A5N1BDJ7</accession>
<feature type="domain" description="Amidohydrolase-related" evidence="9">
    <location>
        <begin position="68"/>
        <end position="449"/>
    </location>
</feature>
<organism evidence="10 11">
    <name type="scientific">Aerococcus tenax</name>
    <dbReference type="NCBI Taxonomy" id="3078812"/>
    <lineage>
        <taxon>Bacteria</taxon>
        <taxon>Bacillati</taxon>
        <taxon>Bacillota</taxon>
        <taxon>Bacilli</taxon>
        <taxon>Lactobacillales</taxon>
        <taxon>Aerococcaceae</taxon>
        <taxon>Aerococcus</taxon>
    </lineage>
</organism>
<dbReference type="RefSeq" id="WP_111822117.1">
    <property type="nucleotide sequence ID" value="NZ_QMGY01000003.1"/>
</dbReference>
<protein>
    <recommendedName>
        <fullName evidence="3 7">Guanine deaminase</fullName>
        <shortName evidence="8">Guanase</shortName>
        <ecNumber evidence="3 7">3.5.4.3</ecNumber>
    </recommendedName>
    <alternativeName>
        <fullName evidence="8">Guanine aminohydrolase</fullName>
    </alternativeName>
</protein>
<dbReference type="InterPro" id="IPR032466">
    <property type="entry name" value="Metal_Hydrolase"/>
</dbReference>
<name>A0A5N1BDJ7_9LACT</name>
<evidence type="ECO:0000256" key="2">
    <source>
        <dbReference type="ARBA" id="ARBA00006745"/>
    </source>
</evidence>
<dbReference type="InterPro" id="IPR006680">
    <property type="entry name" value="Amidohydro-rel"/>
</dbReference>
<dbReference type="Gene3D" id="2.30.40.10">
    <property type="entry name" value="Urease, subunit C, domain 1"/>
    <property type="match status" value="1"/>
</dbReference>
<evidence type="ECO:0000256" key="3">
    <source>
        <dbReference type="ARBA" id="ARBA00012781"/>
    </source>
</evidence>
<dbReference type="Proteomes" id="UP000326476">
    <property type="component" value="Unassembled WGS sequence"/>
</dbReference>
<keyword evidence="5 8" id="KW-0378">Hydrolase</keyword>
<dbReference type="SUPFAM" id="SSF51556">
    <property type="entry name" value="Metallo-dependent hydrolases"/>
    <property type="match status" value="1"/>
</dbReference>
<dbReference type="NCBIfam" id="TIGR02967">
    <property type="entry name" value="guan_deamin"/>
    <property type="match status" value="1"/>
</dbReference>
<reference evidence="11" key="1">
    <citation type="submission" date="2019-09" db="EMBL/GenBank/DDBJ databases">
        <title>Draft genome sequence assemblies of isolates from the urinary tract.</title>
        <authorList>
            <person name="Mores C.R."/>
            <person name="Putonti C."/>
            <person name="Wolfe A.J."/>
        </authorList>
    </citation>
    <scope>NUCLEOTIDE SEQUENCE [LARGE SCALE GENOMIC DNA]</scope>
    <source>
        <strain evidence="11">UMB8614</strain>
    </source>
</reference>
<dbReference type="UniPathway" id="UPA00603">
    <property type="reaction ID" value="UER00660"/>
</dbReference>
<evidence type="ECO:0000313" key="10">
    <source>
        <dbReference type="EMBL" id="KAA9238127.1"/>
    </source>
</evidence>
<dbReference type="PANTHER" id="PTHR11271:SF6">
    <property type="entry name" value="GUANINE DEAMINASE"/>
    <property type="match status" value="1"/>
</dbReference>
<dbReference type="Gene3D" id="3.20.20.140">
    <property type="entry name" value="Metal-dependent hydrolases"/>
    <property type="match status" value="1"/>
</dbReference>
<dbReference type="InterPro" id="IPR051607">
    <property type="entry name" value="Metallo-dep_hydrolases"/>
</dbReference>
<evidence type="ECO:0000256" key="7">
    <source>
        <dbReference type="NCBIfam" id="TIGR02967"/>
    </source>
</evidence>
<evidence type="ECO:0000256" key="1">
    <source>
        <dbReference type="ARBA" id="ARBA00004984"/>
    </source>
</evidence>